<protein>
    <recommendedName>
        <fullName evidence="3">F-box domain-containing protein</fullName>
    </recommendedName>
</protein>
<reference evidence="1" key="1">
    <citation type="journal article" date="2020" name="Fungal Divers.">
        <title>Resolving the Mortierellaceae phylogeny through synthesis of multi-gene phylogenetics and phylogenomics.</title>
        <authorList>
            <person name="Vandepol N."/>
            <person name="Liber J."/>
            <person name="Desiro A."/>
            <person name="Na H."/>
            <person name="Kennedy M."/>
            <person name="Barry K."/>
            <person name="Grigoriev I.V."/>
            <person name="Miller A.N."/>
            <person name="O'Donnell K."/>
            <person name="Stajich J.E."/>
            <person name="Bonito G."/>
        </authorList>
    </citation>
    <scope>NUCLEOTIDE SEQUENCE</scope>
    <source>
        <strain evidence="1">KOD948</strain>
    </source>
</reference>
<dbReference type="AlphaFoldDB" id="A0A9P6QCI3"/>
<dbReference type="GO" id="GO:0019005">
    <property type="term" value="C:SCF ubiquitin ligase complex"/>
    <property type="evidence" value="ECO:0007669"/>
    <property type="project" value="TreeGrafter"/>
</dbReference>
<comment type="caution">
    <text evidence="1">The sequence shown here is derived from an EMBL/GenBank/DDBJ whole genome shotgun (WGS) entry which is preliminary data.</text>
</comment>
<evidence type="ECO:0000313" key="1">
    <source>
        <dbReference type="EMBL" id="KAG0265598.1"/>
    </source>
</evidence>
<dbReference type="EMBL" id="JAAAJA010000029">
    <property type="protein sequence ID" value="KAG0265598.1"/>
    <property type="molecule type" value="Genomic_DNA"/>
</dbReference>
<accession>A0A9P6QCI3</accession>
<name>A0A9P6QCI3_9FUNG</name>
<proteinExistence type="predicted"/>
<organism evidence="1 2">
    <name type="scientific">Mortierella polycephala</name>
    <dbReference type="NCBI Taxonomy" id="41804"/>
    <lineage>
        <taxon>Eukaryota</taxon>
        <taxon>Fungi</taxon>
        <taxon>Fungi incertae sedis</taxon>
        <taxon>Mucoromycota</taxon>
        <taxon>Mortierellomycotina</taxon>
        <taxon>Mortierellomycetes</taxon>
        <taxon>Mortierellales</taxon>
        <taxon>Mortierellaceae</taxon>
        <taxon>Mortierella</taxon>
    </lineage>
</organism>
<sequence>MEMALDLPEILLLIGMYLDHRELTQCIRVCAAWHASFVHFIWSTVEVIDASGEPYPAINAIIKHRTLIKDLTMWTDYSTIESLTQTYPRLERLSIISDAESGARYVASGALLSDLLDLNPTIMTLEMNDIEPSDFVWDMSSIDTLPCLKQLDIYDSIFPKEKTALQSLYRTCCRLHTLAFHYTPIPQSFIDICSSDIYALKGLRKLELDVPESPNIHHQLQFIQLCIGLVSLDWTLSCDVDAVILDSMTCSLAELWPTLERLKLRNSEISDKNLASILACMKRIKALDVRLTGFGDLSFQVLRPHFGTLEELELVQCVGVTDAMICEILQSCPKLRELILGRVRVRELGLLSPQSRPWKCLSLRRLQLEFVFESRASTPSSLPTTEDKGSKEEGCLMQLVYERLSHLTQLEVLNVGHDLLDGGEATLPGSSEGHLQFNLSKGLGQLCRLKRMWLVNTNETRQDMNKQDVEWMLEHWKGFKEFYGSANEDPEINRALKIMIYKRNNSI</sequence>
<dbReference type="InterPro" id="IPR032675">
    <property type="entry name" value="LRR_dom_sf"/>
</dbReference>
<evidence type="ECO:0008006" key="3">
    <source>
        <dbReference type="Google" id="ProtNLM"/>
    </source>
</evidence>
<evidence type="ECO:0000313" key="2">
    <source>
        <dbReference type="Proteomes" id="UP000726737"/>
    </source>
</evidence>
<dbReference type="OrthoDB" id="2432222at2759"/>
<dbReference type="Proteomes" id="UP000726737">
    <property type="component" value="Unassembled WGS sequence"/>
</dbReference>
<dbReference type="SUPFAM" id="SSF52047">
    <property type="entry name" value="RNI-like"/>
    <property type="match status" value="1"/>
</dbReference>
<dbReference type="Gene3D" id="3.80.10.10">
    <property type="entry name" value="Ribonuclease Inhibitor"/>
    <property type="match status" value="1"/>
</dbReference>
<dbReference type="GO" id="GO:0031146">
    <property type="term" value="P:SCF-dependent proteasomal ubiquitin-dependent protein catabolic process"/>
    <property type="evidence" value="ECO:0007669"/>
    <property type="project" value="TreeGrafter"/>
</dbReference>
<keyword evidence="2" id="KW-1185">Reference proteome</keyword>
<dbReference type="PANTHER" id="PTHR13318">
    <property type="entry name" value="PARTNER OF PAIRED, ISOFORM B-RELATED"/>
    <property type="match status" value="1"/>
</dbReference>
<gene>
    <name evidence="1" type="ORF">BG011_004389</name>
</gene>